<organism evidence="3">
    <name type="scientific">Sinomonas puerhi</name>
    <dbReference type="NCBI Taxonomy" id="3238584"/>
    <lineage>
        <taxon>Bacteria</taxon>
        <taxon>Bacillati</taxon>
        <taxon>Actinomycetota</taxon>
        <taxon>Actinomycetes</taxon>
        <taxon>Micrococcales</taxon>
        <taxon>Micrococcaceae</taxon>
        <taxon>Sinomonas</taxon>
    </lineage>
</organism>
<dbReference type="PANTHER" id="PTHR43428">
    <property type="entry name" value="ARSENATE REDUCTASE"/>
    <property type="match status" value="1"/>
</dbReference>
<evidence type="ECO:0000313" key="3">
    <source>
        <dbReference type="EMBL" id="XDP45318.1"/>
    </source>
</evidence>
<reference evidence="3" key="1">
    <citation type="submission" date="2024-07" db="EMBL/GenBank/DDBJ databases">
        <authorList>
            <person name="fu j."/>
        </authorList>
    </citation>
    <scope>NUCLEOTIDE SEQUENCE</scope>
    <source>
        <strain evidence="3">P10A9</strain>
    </source>
</reference>
<accession>A0AB39L4E9</accession>
<dbReference type="RefSeq" id="WP_307956329.1">
    <property type="nucleotide sequence ID" value="NZ_CP163302.1"/>
</dbReference>
<feature type="domain" description="Phosphotyrosine protein phosphatase I" evidence="2">
    <location>
        <begin position="82"/>
        <end position="206"/>
    </location>
</feature>
<dbReference type="InterPro" id="IPR048716">
    <property type="entry name" value="Phosphatase-like_N"/>
</dbReference>
<keyword evidence="1" id="KW-0059">Arsenical resistance</keyword>
<dbReference type="Gene3D" id="1.10.8.1060">
    <property type="entry name" value="Corynebacterium glutamicum thioredoxin-dependent arsenate reductase, N-terminal domain"/>
    <property type="match status" value="1"/>
</dbReference>
<dbReference type="InterPro" id="IPR023485">
    <property type="entry name" value="Ptyr_pPase"/>
</dbReference>
<dbReference type="NCBIfam" id="NF046112">
    <property type="entry name" value="MSMEG_6209_Nter"/>
    <property type="match status" value="1"/>
</dbReference>
<protein>
    <submittedName>
        <fullName evidence="3">Low molecular weight phosphatase family protein</fullName>
    </submittedName>
</protein>
<dbReference type="Pfam" id="PF01451">
    <property type="entry name" value="LMWPc"/>
    <property type="match status" value="1"/>
</dbReference>
<dbReference type="SMART" id="SM00226">
    <property type="entry name" value="LMWPc"/>
    <property type="match status" value="1"/>
</dbReference>
<dbReference type="InterPro" id="IPR036196">
    <property type="entry name" value="Ptyr_pPase_sf"/>
</dbReference>
<evidence type="ECO:0000256" key="1">
    <source>
        <dbReference type="ARBA" id="ARBA00022849"/>
    </source>
</evidence>
<gene>
    <name evidence="3" type="ORF">AB5L97_18970</name>
</gene>
<evidence type="ECO:0000259" key="2">
    <source>
        <dbReference type="SMART" id="SM00226"/>
    </source>
</evidence>
<sequence length="223" mass="23985">MAPQPSMHTDQRVLERISADLSARFAGTFSPETVERYVFESYTALARTARIHSYLTALTEHFAKDRLTALAQSTGAAPKDVPEVLFVCVQNSGRSQLAAAYLRHTAGTSVHVRTAGSMPASEVNPAVAALVVARGWDLAEDFPKPLTDDVVRAADYVITMGCGDSCPIYPGKHYLDWAVEDPATHPDQLEEIAAQITASVDALLAEIRTAADHHATAAEGTRP</sequence>
<dbReference type="Pfam" id="PF21234">
    <property type="entry name" value="Phosphatase-like_N"/>
    <property type="match status" value="1"/>
</dbReference>
<dbReference type="SUPFAM" id="SSF52788">
    <property type="entry name" value="Phosphotyrosine protein phosphatases I"/>
    <property type="match status" value="1"/>
</dbReference>
<dbReference type="Gene3D" id="3.40.50.2300">
    <property type="match status" value="1"/>
</dbReference>
<dbReference type="KEGG" id="spue:AB5L97_18970"/>
<dbReference type="GO" id="GO:0046685">
    <property type="term" value="P:response to arsenic-containing substance"/>
    <property type="evidence" value="ECO:0007669"/>
    <property type="project" value="UniProtKB-KW"/>
</dbReference>
<proteinExistence type="predicted"/>
<dbReference type="EMBL" id="CP163302">
    <property type="protein sequence ID" value="XDP45318.1"/>
    <property type="molecule type" value="Genomic_DNA"/>
</dbReference>
<dbReference type="PANTHER" id="PTHR43428:SF1">
    <property type="entry name" value="ARSENATE REDUCTASE"/>
    <property type="match status" value="1"/>
</dbReference>
<dbReference type="AlphaFoldDB" id="A0AB39L4E9"/>
<name>A0AB39L4E9_9MICC</name>